<dbReference type="GO" id="GO:0008168">
    <property type="term" value="F:methyltransferase activity"/>
    <property type="evidence" value="ECO:0007669"/>
    <property type="project" value="UniProtKB-KW"/>
</dbReference>
<reference evidence="3" key="1">
    <citation type="journal article" date="2019" name="Int. J. Syst. Evol. Microbiol.">
        <title>The Global Catalogue of Microorganisms (GCM) 10K type strain sequencing project: providing services to taxonomists for standard genome sequencing and annotation.</title>
        <authorList>
            <consortium name="The Broad Institute Genomics Platform"/>
            <consortium name="The Broad Institute Genome Sequencing Center for Infectious Disease"/>
            <person name="Wu L."/>
            <person name="Ma J."/>
        </authorList>
    </citation>
    <scope>NUCLEOTIDE SEQUENCE [LARGE SCALE GENOMIC DNA]</scope>
    <source>
        <strain evidence="3">JCM 16373</strain>
    </source>
</reference>
<comment type="caution">
    <text evidence="2">The sequence shown here is derived from an EMBL/GenBank/DDBJ whole genome shotgun (WGS) entry which is preliminary data.</text>
</comment>
<proteinExistence type="predicted"/>
<dbReference type="Proteomes" id="UP001501447">
    <property type="component" value="Unassembled WGS sequence"/>
</dbReference>
<evidence type="ECO:0000256" key="1">
    <source>
        <dbReference type="SAM" id="MobiDB-lite"/>
    </source>
</evidence>
<dbReference type="RefSeq" id="WP_344565543.1">
    <property type="nucleotide sequence ID" value="NZ_BAAARJ010000007.1"/>
</dbReference>
<accession>A0ABP6CBA2</accession>
<name>A0ABP6CBA2_9ACTN</name>
<feature type="region of interest" description="Disordered" evidence="1">
    <location>
        <begin position="1"/>
        <end position="61"/>
    </location>
</feature>
<dbReference type="Pfam" id="PF13489">
    <property type="entry name" value="Methyltransf_23"/>
    <property type="match status" value="1"/>
</dbReference>
<feature type="region of interest" description="Disordered" evidence="1">
    <location>
        <begin position="205"/>
        <end position="246"/>
    </location>
</feature>
<protein>
    <submittedName>
        <fullName evidence="2">Class I SAM-dependent methyltransferase</fullName>
    </submittedName>
</protein>
<gene>
    <name evidence="2" type="ORF">GCM10009863_26960</name>
</gene>
<evidence type="ECO:0000313" key="3">
    <source>
        <dbReference type="Proteomes" id="UP001501447"/>
    </source>
</evidence>
<feature type="compositionally biased region" description="Low complexity" evidence="1">
    <location>
        <begin position="1"/>
        <end position="15"/>
    </location>
</feature>
<dbReference type="InterPro" id="IPR029063">
    <property type="entry name" value="SAM-dependent_MTases_sf"/>
</dbReference>
<dbReference type="GO" id="GO:0032259">
    <property type="term" value="P:methylation"/>
    <property type="evidence" value="ECO:0007669"/>
    <property type="project" value="UniProtKB-KW"/>
</dbReference>
<evidence type="ECO:0000313" key="2">
    <source>
        <dbReference type="EMBL" id="GAA2611838.1"/>
    </source>
</evidence>
<keyword evidence="2" id="KW-0489">Methyltransferase</keyword>
<keyword evidence="2" id="KW-0808">Transferase</keyword>
<sequence>MTATRAPAPSATRTPWGAGLSAHPLADGHPLADDGPLADGRPFTDGHLDLAAHPSTPADDPYAHALRAGKGPLCLRTDDGRLLPLEVARWCAAADSADLSALRRCEGPVLDVGCGPGRLVAALAARGRRALGIDVSAAAVAHTLRGGGAALCRSVFDPLPGEGRWGTVLLLDGNLGIGGDPAALLARTAALLAPHGLLIAETHTRATPAAPTESPDPAKPTKSAEPTESVEPAGPVHPPDPADPADLDERLEVRLDDGTGTADRAPFPWARVGSRALLRYALPAGWSASAQWSVGERSFVALRRP</sequence>
<dbReference type="Gene3D" id="3.40.50.150">
    <property type="entry name" value="Vaccinia Virus protein VP39"/>
    <property type="match status" value="1"/>
</dbReference>
<dbReference type="SUPFAM" id="SSF53335">
    <property type="entry name" value="S-adenosyl-L-methionine-dependent methyltransferases"/>
    <property type="match status" value="1"/>
</dbReference>
<organism evidence="2 3">
    <name type="scientific">Streptomyces axinellae</name>
    <dbReference type="NCBI Taxonomy" id="552788"/>
    <lineage>
        <taxon>Bacteria</taxon>
        <taxon>Bacillati</taxon>
        <taxon>Actinomycetota</taxon>
        <taxon>Actinomycetes</taxon>
        <taxon>Kitasatosporales</taxon>
        <taxon>Streptomycetaceae</taxon>
        <taxon>Streptomyces</taxon>
    </lineage>
</organism>
<dbReference type="EMBL" id="BAAARJ010000007">
    <property type="protein sequence ID" value="GAA2611838.1"/>
    <property type="molecule type" value="Genomic_DNA"/>
</dbReference>
<keyword evidence="3" id="KW-1185">Reference proteome</keyword>